<proteinExistence type="predicted"/>
<dbReference type="GO" id="GO:0043190">
    <property type="term" value="C:ATP-binding cassette (ABC) transporter complex"/>
    <property type="evidence" value="ECO:0007669"/>
    <property type="project" value="TreeGrafter"/>
</dbReference>
<dbReference type="STRING" id="714315.GCA_000516535_00765"/>
<dbReference type="KEGG" id="lgo:JCM16774_0771"/>
<dbReference type="Pfam" id="PF03739">
    <property type="entry name" value="LptF_LptG"/>
    <property type="match status" value="1"/>
</dbReference>
<dbReference type="PANTHER" id="PTHR33529:SF6">
    <property type="entry name" value="YJGP_YJGQ FAMILY PERMEASE"/>
    <property type="match status" value="1"/>
</dbReference>
<keyword evidence="4" id="KW-1133">Transmembrane helix</keyword>
<keyword evidence="3" id="KW-0812">Transmembrane</keyword>
<dbReference type="Proteomes" id="UP000321606">
    <property type="component" value="Chromosome"/>
</dbReference>
<dbReference type="AlphaFoldDB" id="A0A510JBM6"/>
<accession>A0A510JBM6</accession>
<evidence type="ECO:0000313" key="6">
    <source>
        <dbReference type="EMBL" id="BBM35841.1"/>
    </source>
</evidence>
<dbReference type="RefSeq" id="WP_006807141.1">
    <property type="nucleotide sequence ID" value="NZ_AP019822.1"/>
</dbReference>
<name>A0A510JBM6_9FUSO</name>
<dbReference type="PANTHER" id="PTHR33529">
    <property type="entry name" value="SLR0882 PROTEIN-RELATED"/>
    <property type="match status" value="1"/>
</dbReference>
<evidence type="ECO:0000256" key="3">
    <source>
        <dbReference type="ARBA" id="ARBA00022692"/>
    </source>
</evidence>
<protein>
    <submittedName>
        <fullName evidence="6">YjgP/YjgQ family permease</fullName>
    </submittedName>
</protein>
<evidence type="ECO:0000256" key="1">
    <source>
        <dbReference type="ARBA" id="ARBA00004651"/>
    </source>
</evidence>
<dbReference type="OrthoDB" id="9780716at2"/>
<sequence length="366" mass="41302">MKIIDKYIYNSLILPSVFGISIFTFILMLNVLIEAMERLFASDLPFLSVVDYFFYVVPGILVQTIPMGAFLGVMLVYGGLSETNEIIAMEGSGISLFRIIRPAFIFGLILTFIGLGLEIYVNPRALENINKQTKMLLATRPNSLTEEKIFLTNPEKGFGFYIDKVDNKKATASQFLLLNKQGNNPYPVIFLAKSARFDPGVIVLSDVKGYSFDKEGNSQVAAEYKEQNVPVSTFFTSEEGEQRQKKRSEMNLKELREFYNNNIGNPEMKEAALKALIESYQRVIGPLASVFLCWLGVLLSVGNRRSGKGISFGISLIVIFGYIAIVNYAKIMILKNNVPVSIAMWIPNFILFLLCVYFSIKKYRRH</sequence>
<dbReference type="EMBL" id="AP019822">
    <property type="protein sequence ID" value="BBM35841.1"/>
    <property type="molecule type" value="Genomic_DNA"/>
</dbReference>
<reference evidence="6 7" key="1">
    <citation type="submission" date="2019-07" db="EMBL/GenBank/DDBJ databases">
        <title>Complete Genome Sequence of Leptotrichia goodfellowii Strain JCM 16774.</title>
        <authorList>
            <person name="Watanabe S."/>
            <person name="Cui L."/>
        </authorList>
    </citation>
    <scope>NUCLEOTIDE SEQUENCE [LARGE SCALE GENOMIC DNA]</scope>
    <source>
        <strain evidence="6 7">JCM16774</strain>
    </source>
</reference>
<gene>
    <name evidence="6" type="ORF">JCM16774_0771</name>
</gene>
<dbReference type="InterPro" id="IPR005495">
    <property type="entry name" value="LptG/LptF_permease"/>
</dbReference>
<evidence type="ECO:0000256" key="5">
    <source>
        <dbReference type="ARBA" id="ARBA00023136"/>
    </source>
</evidence>
<evidence type="ECO:0000256" key="2">
    <source>
        <dbReference type="ARBA" id="ARBA00022475"/>
    </source>
</evidence>
<dbReference type="GO" id="GO:0015920">
    <property type="term" value="P:lipopolysaccharide transport"/>
    <property type="evidence" value="ECO:0007669"/>
    <property type="project" value="TreeGrafter"/>
</dbReference>
<evidence type="ECO:0000256" key="4">
    <source>
        <dbReference type="ARBA" id="ARBA00022989"/>
    </source>
</evidence>
<keyword evidence="5" id="KW-0472">Membrane</keyword>
<keyword evidence="2" id="KW-1003">Cell membrane</keyword>
<evidence type="ECO:0000313" key="7">
    <source>
        <dbReference type="Proteomes" id="UP000321606"/>
    </source>
</evidence>
<comment type="subcellular location">
    <subcellularLocation>
        <location evidence="1">Cell membrane</location>
        <topology evidence="1">Multi-pass membrane protein</topology>
    </subcellularLocation>
</comment>
<organism evidence="6 7">
    <name type="scientific">Pseudoleptotrichia goodfellowii</name>
    <dbReference type="NCBI Taxonomy" id="157692"/>
    <lineage>
        <taxon>Bacteria</taxon>
        <taxon>Fusobacteriati</taxon>
        <taxon>Fusobacteriota</taxon>
        <taxon>Fusobacteriia</taxon>
        <taxon>Fusobacteriales</taxon>
        <taxon>Leptotrichiaceae</taxon>
        <taxon>Pseudoleptotrichia</taxon>
    </lineage>
</organism>